<keyword evidence="3" id="KW-1185">Reference proteome</keyword>
<dbReference type="Pfam" id="PF22607">
    <property type="entry name" value="FAD_binding-like"/>
    <property type="match status" value="1"/>
</dbReference>
<gene>
    <name evidence="2" type="ORF">DOTSEDRAFT_71969</name>
</gene>
<protein>
    <recommendedName>
        <fullName evidence="1">2,6-dihydroxypyridine 3-monooxygenase substrate binding domain-containing protein</fullName>
    </recommendedName>
</protein>
<name>N1PLC6_DOTSN</name>
<dbReference type="OrthoDB" id="16820at2759"/>
<dbReference type="PANTHER" id="PTHR47469:SF2">
    <property type="entry name" value="OS06G0597600 PROTEIN"/>
    <property type="match status" value="1"/>
</dbReference>
<evidence type="ECO:0000313" key="3">
    <source>
        <dbReference type="Proteomes" id="UP000016933"/>
    </source>
</evidence>
<dbReference type="SUPFAM" id="SSF51905">
    <property type="entry name" value="FAD/NAD(P)-binding domain"/>
    <property type="match status" value="1"/>
</dbReference>
<proteinExistence type="predicted"/>
<evidence type="ECO:0000313" key="2">
    <source>
        <dbReference type="EMBL" id="EME44307.1"/>
    </source>
</evidence>
<feature type="domain" description="2,6-dihydroxypyridine 3-monooxygenase substrate binding" evidence="1">
    <location>
        <begin position="209"/>
        <end position="338"/>
    </location>
</feature>
<dbReference type="InterPro" id="IPR053212">
    <property type="entry name" value="DHP_3-monooxygenase"/>
</dbReference>
<organism evidence="2 3">
    <name type="scientific">Dothistroma septosporum (strain NZE10 / CBS 128990)</name>
    <name type="common">Red band needle blight fungus</name>
    <name type="synonym">Mycosphaerella pini</name>
    <dbReference type="NCBI Taxonomy" id="675120"/>
    <lineage>
        <taxon>Eukaryota</taxon>
        <taxon>Fungi</taxon>
        <taxon>Dikarya</taxon>
        <taxon>Ascomycota</taxon>
        <taxon>Pezizomycotina</taxon>
        <taxon>Dothideomycetes</taxon>
        <taxon>Dothideomycetidae</taxon>
        <taxon>Mycosphaerellales</taxon>
        <taxon>Mycosphaerellaceae</taxon>
        <taxon>Dothistroma</taxon>
    </lineage>
</organism>
<sequence>MAVTDETNGTHVNGDSTVKPDIVIIGGSLGGLFAGVALKTHGYNTTILERTPKFLLENQGAGIVAGGDTIDFFKKYDRTGKPVAVPSYKRLYLSQKGDIIHEEANRQNMTSWDLSYYLLRANYDRVDSDYLRGGKLPEQRPTDGTYNYRYGCTVTDIIDEGSKVRVKFTRKQDDGTETQEELTTTLVIAADGPSSTTRAMLQPEIERKYAGYVVIRGTVPETEASQSALDVFRERFCFFHAPGIQNLTYTIAGENGTTEPGKRLLNFVWYANFPAGSDELERLMTDQDGRRRHITIPPGKIAWDAWEMLKSKADHRLPPQMAEMAHKTKTPFVQCITDVISPKNMYMNDKVALVGDALAGFRPHTVASTSQAAFDVMSVVDWLDGNIDRKQFVRQTMEYARDVQAKGVKIGNRSQFENLSVKEYIEDRNMMSVPHKEIVFPEWTREDLDRI</sequence>
<dbReference type="EMBL" id="KB446539">
    <property type="protein sequence ID" value="EME44307.1"/>
    <property type="molecule type" value="Genomic_DNA"/>
</dbReference>
<dbReference type="STRING" id="675120.N1PLC6"/>
<reference evidence="3" key="1">
    <citation type="journal article" date="2012" name="PLoS Genet.">
        <title>The genomes of the fungal plant pathogens Cladosporium fulvum and Dothistroma septosporum reveal adaptation to different hosts and lifestyles but also signatures of common ancestry.</title>
        <authorList>
            <person name="de Wit P.J.G.M."/>
            <person name="van der Burgt A."/>
            <person name="Oekmen B."/>
            <person name="Stergiopoulos I."/>
            <person name="Abd-Elsalam K.A."/>
            <person name="Aerts A.L."/>
            <person name="Bahkali A.H."/>
            <person name="Beenen H.G."/>
            <person name="Chettri P."/>
            <person name="Cox M.P."/>
            <person name="Datema E."/>
            <person name="de Vries R.P."/>
            <person name="Dhillon B."/>
            <person name="Ganley A.R."/>
            <person name="Griffiths S.A."/>
            <person name="Guo Y."/>
            <person name="Hamelin R.C."/>
            <person name="Henrissat B."/>
            <person name="Kabir M.S."/>
            <person name="Jashni M.K."/>
            <person name="Kema G."/>
            <person name="Klaubauf S."/>
            <person name="Lapidus A."/>
            <person name="Levasseur A."/>
            <person name="Lindquist E."/>
            <person name="Mehrabi R."/>
            <person name="Ohm R.A."/>
            <person name="Owen T.J."/>
            <person name="Salamov A."/>
            <person name="Schwelm A."/>
            <person name="Schijlen E."/>
            <person name="Sun H."/>
            <person name="van den Burg H.A."/>
            <person name="van Ham R.C.H.J."/>
            <person name="Zhang S."/>
            <person name="Goodwin S.B."/>
            <person name="Grigoriev I.V."/>
            <person name="Collemare J."/>
            <person name="Bradshaw R.E."/>
        </authorList>
    </citation>
    <scope>NUCLEOTIDE SEQUENCE [LARGE SCALE GENOMIC DNA]</scope>
    <source>
        <strain evidence="3">NZE10 / CBS 128990</strain>
    </source>
</reference>
<dbReference type="Gene3D" id="3.30.9.60">
    <property type="match status" value="1"/>
</dbReference>
<dbReference type="HOGENOM" id="CLU_009665_0_0_1"/>
<accession>N1PLC6</accession>
<reference evidence="2 3" key="2">
    <citation type="journal article" date="2012" name="PLoS Pathog.">
        <title>Diverse lifestyles and strategies of plant pathogenesis encoded in the genomes of eighteen Dothideomycetes fungi.</title>
        <authorList>
            <person name="Ohm R.A."/>
            <person name="Feau N."/>
            <person name="Henrissat B."/>
            <person name="Schoch C.L."/>
            <person name="Horwitz B.A."/>
            <person name="Barry K.W."/>
            <person name="Condon B.J."/>
            <person name="Copeland A.C."/>
            <person name="Dhillon B."/>
            <person name="Glaser F."/>
            <person name="Hesse C.N."/>
            <person name="Kosti I."/>
            <person name="LaButti K."/>
            <person name="Lindquist E.A."/>
            <person name="Lucas S."/>
            <person name="Salamov A.A."/>
            <person name="Bradshaw R.E."/>
            <person name="Ciuffetti L."/>
            <person name="Hamelin R.C."/>
            <person name="Kema G.H.J."/>
            <person name="Lawrence C."/>
            <person name="Scott J.A."/>
            <person name="Spatafora J.W."/>
            <person name="Turgeon B.G."/>
            <person name="de Wit P.J.G.M."/>
            <person name="Zhong S."/>
            <person name="Goodwin S.B."/>
            <person name="Grigoriev I.V."/>
        </authorList>
    </citation>
    <scope>NUCLEOTIDE SEQUENCE [LARGE SCALE GENOMIC DNA]</scope>
    <source>
        <strain evidence="3">NZE10 / CBS 128990</strain>
    </source>
</reference>
<dbReference type="AlphaFoldDB" id="N1PLC6"/>
<dbReference type="InterPro" id="IPR036188">
    <property type="entry name" value="FAD/NAD-bd_sf"/>
</dbReference>
<dbReference type="eggNOG" id="KOG2614">
    <property type="taxonomic scope" value="Eukaryota"/>
</dbReference>
<dbReference type="InterPro" id="IPR054707">
    <property type="entry name" value="DhpH_subs-bd"/>
</dbReference>
<dbReference type="PANTHER" id="PTHR47469">
    <property type="entry name" value="MONOOXYGENASE-LIKE"/>
    <property type="match status" value="1"/>
</dbReference>
<dbReference type="Proteomes" id="UP000016933">
    <property type="component" value="Unassembled WGS sequence"/>
</dbReference>
<dbReference type="OMA" id="FVARPHC"/>
<evidence type="ECO:0000259" key="1">
    <source>
        <dbReference type="Pfam" id="PF22607"/>
    </source>
</evidence>
<dbReference type="SUPFAM" id="SSF54373">
    <property type="entry name" value="FAD-linked reductases, C-terminal domain"/>
    <property type="match status" value="1"/>
</dbReference>